<dbReference type="Pfam" id="PF00076">
    <property type="entry name" value="RRM_1"/>
    <property type="match status" value="2"/>
</dbReference>
<gene>
    <name evidence="5" type="ORF">MAR_009803</name>
</gene>
<keyword evidence="1 2" id="KW-0694">RNA-binding</keyword>
<feature type="region of interest" description="Disordered" evidence="3">
    <location>
        <begin position="78"/>
        <end position="249"/>
    </location>
</feature>
<dbReference type="SMART" id="SM00360">
    <property type="entry name" value="RRM"/>
    <property type="match status" value="2"/>
</dbReference>
<accession>A0ABY7DZR8</accession>
<dbReference type="InterPro" id="IPR034217">
    <property type="entry name" value="SART3_RRM1"/>
</dbReference>
<feature type="compositionally biased region" description="Basic and acidic residues" evidence="3">
    <location>
        <begin position="229"/>
        <end position="249"/>
    </location>
</feature>
<organism evidence="5 6">
    <name type="scientific">Mya arenaria</name>
    <name type="common">Soft-shell clam</name>
    <dbReference type="NCBI Taxonomy" id="6604"/>
    <lineage>
        <taxon>Eukaryota</taxon>
        <taxon>Metazoa</taxon>
        <taxon>Spiralia</taxon>
        <taxon>Lophotrochozoa</taxon>
        <taxon>Mollusca</taxon>
        <taxon>Bivalvia</taxon>
        <taxon>Autobranchia</taxon>
        <taxon>Heteroconchia</taxon>
        <taxon>Euheterodonta</taxon>
        <taxon>Imparidentia</taxon>
        <taxon>Neoheterodontei</taxon>
        <taxon>Myida</taxon>
        <taxon>Myoidea</taxon>
        <taxon>Myidae</taxon>
        <taxon>Mya</taxon>
    </lineage>
</organism>
<dbReference type="InterPro" id="IPR012677">
    <property type="entry name" value="Nucleotide-bd_a/b_plait_sf"/>
</dbReference>
<dbReference type="SUPFAM" id="SSF54928">
    <property type="entry name" value="RNA-binding domain, RBD"/>
    <property type="match status" value="2"/>
</dbReference>
<feature type="compositionally biased region" description="Basic and acidic residues" evidence="3">
    <location>
        <begin position="100"/>
        <end position="118"/>
    </location>
</feature>
<dbReference type="EMBL" id="CP111015">
    <property type="protein sequence ID" value="WAR03245.1"/>
    <property type="molecule type" value="Genomic_DNA"/>
</dbReference>
<evidence type="ECO:0000313" key="6">
    <source>
        <dbReference type="Proteomes" id="UP001164746"/>
    </source>
</evidence>
<evidence type="ECO:0000313" key="5">
    <source>
        <dbReference type="EMBL" id="WAR03245.1"/>
    </source>
</evidence>
<keyword evidence="6" id="KW-1185">Reference proteome</keyword>
<feature type="region of interest" description="Disordered" evidence="3">
    <location>
        <begin position="404"/>
        <end position="477"/>
    </location>
</feature>
<dbReference type="Gene3D" id="3.30.70.330">
    <property type="match status" value="2"/>
</dbReference>
<dbReference type="SUPFAM" id="SSF48452">
    <property type="entry name" value="TPR-like"/>
    <property type="match status" value="1"/>
</dbReference>
<feature type="compositionally biased region" description="Polar residues" evidence="3">
    <location>
        <begin position="456"/>
        <end position="477"/>
    </location>
</feature>
<sequence>MAAGRANEAALWLENYRFERQFGDAKHCRKVLQRALNSVSDWPESIVDAFINFERLEGTFEQYEQAVAKCEAQMARIRERREKESAQQDQPRHDKKGQKKGFDRKGGQKGKKQFEKPQQKSQNQNKPNKRKGEGDTPSEIKNIQPYKRKNESMDTPEEGFKVPLPVAAKFTKSAPPPGYKGAGEVVQPETPPSNGDQAAPPATEGSSKVVPTPGVKRPLEKSAPPPGYRADKEQDQEPPEKKIKTDSEAKVQFSEQANYTIFVSNLNYKVDEDNIRDFFKKCGQIEEIRLIKNFKGQSKGYGYVQFADQLSVSNALAYDRTAMEGRPMYVSRYEERGETKSKADFKYGELKGVRLVTYRSGASKGLAYIEYVDEQTASQALLKTDGLQVGEHTIEVAISNPPARKAQFSQREETSFVPTLGGGKKETLSRGVARTQVMLMPRSVSKKPISSKPAPGSSQNKDTNPSDTGNKTGMSNSDFRNMLLKKSEVTRVDVNQNVLHVQTDTPPIAHPVRLRLPEKERAVLTSKACYFETQIVEQDMISAECFKPSNP</sequence>
<proteinExistence type="predicted"/>
<feature type="domain" description="RRM" evidence="4">
    <location>
        <begin position="326"/>
        <end position="401"/>
    </location>
</feature>
<dbReference type="InterPro" id="IPR000504">
    <property type="entry name" value="RRM_dom"/>
</dbReference>
<evidence type="ECO:0000256" key="1">
    <source>
        <dbReference type="ARBA" id="ARBA00022884"/>
    </source>
</evidence>
<evidence type="ECO:0000256" key="2">
    <source>
        <dbReference type="PROSITE-ProRule" id="PRU00176"/>
    </source>
</evidence>
<dbReference type="InterPro" id="IPR011990">
    <property type="entry name" value="TPR-like_helical_dom_sf"/>
</dbReference>
<dbReference type="Gene3D" id="1.25.40.10">
    <property type="entry name" value="Tetratricopeptide repeat domain"/>
    <property type="match status" value="1"/>
</dbReference>
<dbReference type="PROSITE" id="PS50102">
    <property type="entry name" value="RRM"/>
    <property type="match status" value="2"/>
</dbReference>
<protein>
    <submittedName>
        <fullName evidence="5">SART3-like protein</fullName>
    </submittedName>
</protein>
<name>A0ABY7DZR8_MYAAR</name>
<dbReference type="Proteomes" id="UP001164746">
    <property type="component" value="Chromosome 4"/>
</dbReference>
<feature type="domain" description="RRM" evidence="4">
    <location>
        <begin position="259"/>
        <end position="335"/>
    </location>
</feature>
<feature type="compositionally biased region" description="Basic and acidic residues" evidence="3">
    <location>
        <begin position="78"/>
        <end position="92"/>
    </location>
</feature>
<dbReference type="InterPro" id="IPR035979">
    <property type="entry name" value="RBD_domain_sf"/>
</dbReference>
<evidence type="ECO:0000259" key="4">
    <source>
        <dbReference type="PROSITE" id="PS50102"/>
    </source>
</evidence>
<reference evidence="5" key="1">
    <citation type="submission" date="2022-11" db="EMBL/GenBank/DDBJ databases">
        <title>Centuries of genome instability and evolution in soft-shell clam transmissible cancer (bioRxiv).</title>
        <authorList>
            <person name="Hart S.F.M."/>
            <person name="Yonemitsu M.A."/>
            <person name="Giersch R.M."/>
            <person name="Beal B.F."/>
            <person name="Arriagada G."/>
            <person name="Davis B.W."/>
            <person name="Ostrander E.A."/>
            <person name="Goff S.P."/>
            <person name="Metzger M.J."/>
        </authorList>
    </citation>
    <scope>NUCLEOTIDE SEQUENCE</scope>
    <source>
        <strain evidence="5">MELC-2E11</strain>
        <tissue evidence="5">Siphon/mantle</tissue>
    </source>
</reference>
<evidence type="ECO:0000256" key="3">
    <source>
        <dbReference type="SAM" id="MobiDB-lite"/>
    </source>
</evidence>
<dbReference type="PANTHER" id="PTHR23236">
    <property type="entry name" value="EUKARYOTIC TRANSLATION INITIATION FACTOR 4B/4H"/>
    <property type="match status" value="1"/>
</dbReference>
<dbReference type="PANTHER" id="PTHR23236:SF11">
    <property type="entry name" value="EUKARYOTIC TRANSLATION INITIATION FACTOR 4H"/>
    <property type="match status" value="1"/>
</dbReference>
<dbReference type="CDD" id="cd12391">
    <property type="entry name" value="RRM1_SART3"/>
    <property type="match status" value="1"/>
</dbReference>